<protein>
    <submittedName>
        <fullName evidence="5">DNA-binding protein</fullName>
    </submittedName>
</protein>
<dbReference type="SMART" id="SM00411">
    <property type="entry name" value="BHL"/>
    <property type="match status" value="1"/>
</dbReference>
<dbReference type="Gene3D" id="4.10.520.10">
    <property type="entry name" value="IHF-like DNA-binding proteins"/>
    <property type="match status" value="1"/>
</dbReference>
<evidence type="ECO:0000256" key="1">
    <source>
        <dbReference type="ARBA" id="ARBA00010529"/>
    </source>
</evidence>
<name>A0A6L9EF73_9FLAO</name>
<comment type="caution">
    <text evidence="5">The sequence shown here is derived from an EMBL/GenBank/DDBJ whole genome shotgun (WGS) entry which is preliminary data.</text>
</comment>
<keyword evidence="2" id="KW-0226">DNA condensation</keyword>
<gene>
    <name evidence="5" type="ORF">GTQ38_13105</name>
</gene>
<keyword evidence="6" id="KW-1185">Reference proteome</keyword>
<dbReference type="GO" id="GO:0030527">
    <property type="term" value="F:structural constituent of chromatin"/>
    <property type="evidence" value="ECO:0007669"/>
    <property type="project" value="InterPro"/>
</dbReference>
<dbReference type="GO" id="GO:0030261">
    <property type="term" value="P:chromosome condensation"/>
    <property type="evidence" value="ECO:0007669"/>
    <property type="project" value="UniProtKB-KW"/>
</dbReference>
<sequence>MNKTELIDAMAADAGITKAAAKKSLESFLGNVEKSLKGGNRVSLVGFGSWSVSRRSAREGRNPATGKTIQIAAKNVVKFKAGADLSNSVN</sequence>
<evidence type="ECO:0000256" key="2">
    <source>
        <dbReference type="ARBA" id="ARBA00023067"/>
    </source>
</evidence>
<dbReference type="RefSeq" id="WP_161435998.1">
    <property type="nucleotide sequence ID" value="NZ_WXYO01000006.1"/>
</dbReference>
<organism evidence="5 6">
    <name type="scientific">Poritiphilus flavus</name>
    <dbReference type="NCBI Taxonomy" id="2697053"/>
    <lineage>
        <taxon>Bacteria</taxon>
        <taxon>Pseudomonadati</taxon>
        <taxon>Bacteroidota</taxon>
        <taxon>Flavobacteriia</taxon>
        <taxon>Flavobacteriales</taxon>
        <taxon>Flavobacteriaceae</taxon>
        <taxon>Poritiphilus</taxon>
    </lineage>
</organism>
<dbReference type="PRINTS" id="PR01727">
    <property type="entry name" value="DNABINDINGHU"/>
</dbReference>
<dbReference type="Proteomes" id="UP000475249">
    <property type="component" value="Unassembled WGS sequence"/>
</dbReference>
<dbReference type="CDD" id="cd13831">
    <property type="entry name" value="HU"/>
    <property type="match status" value="1"/>
</dbReference>
<proteinExistence type="inferred from homology"/>
<evidence type="ECO:0000313" key="6">
    <source>
        <dbReference type="Proteomes" id="UP000475249"/>
    </source>
</evidence>
<dbReference type="SUPFAM" id="SSF47729">
    <property type="entry name" value="IHF-like DNA-binding proteins"/>
    <property type="match status" value="1"/>
</dbReference>
<dbReference type="EMBL" id="WXYO01000006">
    <property type="protein sequence ID" value="NAS12949.1"/>
    <property type="molecule type" value="Genomic_DNA"/>
</dbReference>
<dbReference type="GO" id="GO:0005829">
    <property type="term" value="C:cytosol"/>
    <property type="evidence" value="ECO:0007669"/>
    <property type="project" value="TreeGrafter"/>
</dbReference>
<dbReference type="PANTHER" id="PTHR33175">
    <property type="entry name" value="DNA-BINDING PROTEIN HU"/>
    <property type="match status" value="1"/>
</dbReference>
<dbReference type="InterPro" id="IPR010992">
    <property type="entry name" value="IHF-like_DNA-bd_dom_sf"/>
</dbReference>
<dbReference type="AlphaFoldDB" id="A0A6L9EF73"/>
<dbReference type="GO" id="GO:0003677">
    <property type="term" value="F:DNA binding"/>
    <property type="evidence" value="ECO:0007669"/>
    <property type="project" value="UniProtKB-KW"/>
</dbReference>
<dbReference type="Pfam" id="PF00216">
    <property type="entry name" value="Bac_DNA_binding"/>
    <property type="match status" value="1"/>
</dbReference>
<reference evidence="5 6" key="1">
    <citation type="submission" date="2020-01" db="EMBL/GenBank/DDBJ databases">
        <title>Bacteria diversity of Porities sp.</title>
        <authorList>
            <person name="Wang G."/>
        </authorList>
    </citation>
    <scope>NUCLEOTIDE SEQUENCE [LARGE SCALE GENOMIC DNA]</scope>
    <source>
        <strain evidence="5 6">R33</strain>
    </source>
</reference>
<dbReference type="InterPro" id="IPR000119">
    <property type="entry name" value="Hist_DNA-bd"/>
</dbReference>
<dbReference type="PANTHER" id="PTHR33175:SF3">
    <property type="entry name" value="DNA-BINDING PROTEIN HU-BETA"/>
    <property type="match status" value="1"/>
</dbReference>
<evidence type="ECO:0000256" key="4">
    <source>
        <dbReference type="RuleBase" id="RU003939"/>
    </source>
</evidence>
<comment type="similarity">
    <text evidence="1 4">Belongs to the bacterial histone-like protein family.</text>
</comment>
<evidence type="ECO:0000256" key="3">
    <source>
        <dbReference type="ARBA" id="ARBA00023125"/>
    </source>
</evidence>
<evidence type="ECO:0000313" key="5">
    <source>
        <dbReference type="EMBL" id="NAS12949.1"/>
    </source>
</evidence>
<keyword evidence="3 5" id="KW-0238">DNA-binding</keyword>
<accession>A0A6L9EF73</accession>